<dbReference type="EMBL" id="QRHW01000002">
    <property type="protein sequence ID" value="RHG11059.1"/>
    <property type="molecule type" value="Genomic_DNA"/>
</dbReference>
<dbReference type="SUPFAM" id="SSF47336">
    <property type="entry name" value="ACP-like"/>
    <property type="match status" value="1"/>
</dbReference>
<dbReference type="Proteomes" id="UP000284095">
    <property type="component" value="Unassembled WGS sequence"/>
</dbReference>
<keyword evidence="6" id="KW-1185">Reference proteome</keyword>
<evidence type="ECO:0000313" key="6">
    <source>
        <dbReference type="Proteomes" id="UP000284095"/>
    </source>
</evidence>
<organism evidence="2 5">
    <name type="scientific">Dorea longicatena</name>
    <dbReference type="NCBI Taxonomy" id="88431"/>
    <lineage>
        <taxon>Bacteria</taxon>
        <taxon>Bacillati</taxon>
        <taxon>Bacillota</taxon>
        <taxon>Clostridia</taxon>
        <taxon>Lachnospirales</taxon>
        <taxon>Lachnospiraceae</taxon>
        <taxon>Dorea</taxon>
    </lineage>
</organism>
<evidence type="ECO:0000313" key="7">
    <source>
        <dbReference type="Proteomes" id="UP000284112"/>
    </source>
</evidence>
<protein>
    <submittedName>
        <fullName evidence="2">Acyl carrier protein</fullName>
    </submittedName>
</protein>
<evidence type="ECO:0000313" key="2">
    <source>
        <dbReference type="EMBL" id="RGO33895.1"/>
    </source>
</evidence>
<dbReference type="EMBL" id="QSVN01000003">
    <property type="protein sequence ID" value="RGO33895.1"/>
    <property type="molecule type" value="Genomic_DNA"/>
</dbReference>
<accession>A0A3E5GGS0</accession>
<comment type="caution">
    <text evidence="2">The sequence shown here is derived from an EMBL/GenBank/DDBJ whole genome shotgun (WGS) entry which is preliminary data.</text>
</comment>
<dbReference type="InterPro" id="IPR009081">
    <property type="entry name" value="PP-bd_ACP"/>
</dbReference>
<dbReference type="InterPro" id="IPR036736">
    <property type="entry name" value="ACP-like_sf"/>
</dbReference>
<feature type="domain" description="Carrier" evidence="1">
    <location>
        <begin position="9"/>
        <end position="87"/>
    </location>
</feature>
<reference evidence="5 6" key="1">
    <citation type="submission" date="2018-08" db="EMBL/GenBank/DDBJ databases">
        <title>A genome reference for cultivated species of the human gut microbiota.</title>
        <authorList>
            <person name="Zou Y."/>
            <person name="Xue W."/>
            <person name="Luo G."/>
        </authorList>
    </citation>
    <scope>NUCLEOTIDE SEQUENCE [LARGE SCALE GENOMIC DNA]</scope>
    <source>
        <strain evidence="4 6">AM22-22</strain>
        <strain evidence="3 7">AM23-13</strain>
        <strain evidence="2 5">OM02-16</strain>
    </source>
</reference>
<evidence type="ECO:0000313" key="4">
    <source>
        <dbReference type="EMBL" id="RHG24058.1"/>
    </source>
</evidence>
<dbReference type="Gene3D" id="1.10.1200.10">
    <property type="entry name" value="ACP-like"/>
    <property type="match status" value="1"/>
</dbReference>
<dbReference type="Proteomes" id="UP000261285">
    <property type="component" value="Unassembled WGS sequence"/>
</dbReference>
<gene>
    <name evidence="4" type="ORF">DW265_11020</name>
    <name evidence="3" type="ORF">DW641_02220</name>
    <name evidence="2" type="ORF">DXB16_04745</name>
</gene>
<dbReference type="PROSITE" id="PS50075">
    <property type="entry name" value="CARRIER"/>
    <property type="match status" value="1"/>
</dbReference>
<evidence type="ECO:0000313" key="5">
    <source>
        <dbReference type="Proteomes" id="UP000261285"/>
    </source>
</evidence>
<dbReference type="Proteomes" id="UP000284112">
    <property type="component" value="Unassembled WGS sequence"/>
</dbReference>
<dbReference type="EMBL" id="QRIC01000026">
    <property type="protein sequence ID" value="RHG24058.1"/>
    <property type="molecule type" value="Genomic_DNA"/>
</dbReference>
<evidence type="ECO:0000259" key="1">
    <source>
        <dbReference type="PROSITE" id="PS50075"/>
    </source>
</evidence>
<evidence type="ECO:0000313" key="3">
    <source>
        <dbReference type="EMBL" id="RHG11059.1"/>
    </source>
</evidence>
<name>A0A3E5GGS0_9FIRM</name>
<proteinExistence type="predicted"/>
<dbReference type="Pfam" id="PF00550">
    <property type="entry name" value="PP-binding"/>
    <property type="match status" value="1"/>
</dbReference>
<sequence length="87" mass="9759">MQYKEDTVMNREELLAKIIEFAAMAFNKDAATINENTNISEELGVASSQRVAMSASIENDFDVMIPVARFGKFETIGDLVDFVMDEM</sequence>
<dbReference type="AlphaFoldDB" id="A0A3E5GGS0"/>